<dbReference type="GO" id="GO:0003677">
    <property type="term" value="F:DNA binding"/>
    <property type="evidence" value="ECO:0007669"/>
    <property type="project" value="UniProtKB-UniRule"/>
</dbReference>
<evidence type="ECO:0000313" key="6">
    <source>
        <dbReference type="EMBL" id="SCZ40001.1"/>
    </source>
</evidence>
<dbReference type="GO" id="GO:0003700">
    <property type="term" value="F:DNA-binding transcription factor activity"/>
    <property type="evidence" value="ECO:0007669"/>
    <property type="project" value="UniProtKB-UniRule"/>
</dbReference>
<keyword evidence="1" id="KW-0805">Transcription regulation</keyword>
<dbReference type="SUPFAM" id="SSF64288">
    <property type="entry name" value="Chorismate lyase-like"/>
    <property type="match status" value="1"/>
</dbReference>
<sequence length="243" mass="26682">MTAELKLDGEGPLHDQIRRAIADPILSGSWEAGKRIPPEVSLMETFGASRMTVNRALRALADQGLIARRRRVGSFVAPRAGEHAVTSIGDIRHEIEARGEDYGYELMQRQEAHVSAAMSLATGVAAETPILHLHCRHFASSKPAALEDRWINLAIVPEARDIPFEDIPPGPWLLENVSYTEGEHRIAAIRAGSTAGGLLEIADDEPCLSVERRTWRGKTMITFANFVYPGSSHILSGRFRQGS</sequence>
<keyword evidence="3" id="KW-0804">Transcription</keyword>
<dbReference type="InterPro" id="IPR036390">
    <property type="entry name" value="WH_DNA-bd_sf"/>
</dbReference>
<dbReference type="RefSeq" id="WP_092813705.1">
    <property type="nucleotide sequence ID" value="NZ_FMVW01000005.1"/>
</dbReference>
<dbReference type="InterPro" id="IPR028978">
    <property type="entry name" value="Chorismate_lyase_/UTRA_dom_sf"/>
</dbReference>
<gene>
    <name evidence="6" type="ORF">SAMN03080610_02589</name>
</gene>
<dbReference type="InterPro" id="IPR011663">
    <property type="entry name" value="UTRA"/>
</dbReference>
<dbReference type="SUPFAM" id="SSF46785">
    <property type="entry name" value="Winged helix' DNA-binding domain"/>
    <property type="match status" value="1"/>
</dbReference>
<keyword evidence="2" id="KW-0238">DNA-binding</keyword>
<dbReference type="Gene3D" id="3.40.1410.10">
    <property type="entry name" value="Chorismate lyase-like"/>
    <property type="match status" value="1"/>
</dbReference>
<dbReference type="PANTHER" id="PTHR44846">
    <property type="entry name" value="MANNOSYL-D-GLYCERATE TRANSPORT/METABOLISM SYSTEM REPRESSOR MNGR-RELATED"/>
    <property type="match status" value="1"/>
</dbReference>
<dbReference type="GO" id="GO:0006547">
    <property type="term" value="P:L-histidine metabolic process"/>
    <property type="evidence" value="ECO:0007669"/>
    <property type="project" value="UniProtKB-UniRule"/>
</dbReference>
<evidence type="ECO:0000259" key="5">
    <source>
        <dbReference type="PROSITE" id="PS50949"/>
    </source>
</evidence>
<evidence type="ECO:0000256" key="3">
    <source>
        <dbReference type="ARBA" id="ARBA00023163"/>
    </source>
</evidence>
<name>A0A1G5NTE4_AFIMA</name>
<dbReference type="PANTHER" id="PTHR44846:SF16">
    <property type="entry name" value="TRANSCRIPTIONAL REGULATOR PHNF-RELATED"/>
    <property type="match status" value="1"/>
</dbReference>
<dbReference type="InterPro" id="IPR036388">
    <property type="entry name" value="WH-like_DNA-bd_sf"/>
</dbReference>
<dbReference type="SMART" id="SM00866">
    <property type="entry name" value="UTRA"/>
    <property type="match status" value="1"/>
</dbReference>
<dbReference type="STRING" id="1120955.SAMN03080610_02589"/>
<evidence type="ECO:0000256" key="4">
    <source>
        <dbReference type="NCBIfam" id="TIGR02018"/>
    </source>
</evidence>
<dbReference type="PROSITE" id="PS50949">
    <property type="entry name" value="HTH_GNTR"/>
    <property type="match status" value="1"/>
</dbReference>
<proteinExistence type="predicted"/>
<dbReference type="Pfam" id="PF07702">
    <property type="entry name" value="UTRA"/>
    <property type="match status" value="1"/>
</dbReference>
<dbReference type="CDD" id="cd07377">
    <property type="entry name" value="WHTH_GntR"/>
    <property type="match status" value="1"/>
</dbReference>
<reference evidence="6 7" key="1">
    <citation type="submission" date="2016-10" db="EMBL/GenBank/DDBJ databases">
        <authorList>
            <person name="de Groot N.N."/>
        </authorList>
    </citation>
    <scope>NUCLEOTIDE SEQUENCE [LARGE SCALE GENOMIC DNA]</scope>
    <source>
        <strain evidence="6 7">DSM 2698</strain>
    </source>
</reference>
<dbReference type="NCBIfam" id="TIGR02018">
    <property type="entry name" value="his_ut_repres"/>
    <property type="match status" value="1"/>
</dbReference>
<dbReference type="AlphaFoldDB" id="A0A1G5NTE4"/>
<accession>A0A1G5NTE4</accession>
<dbReference type="GO" id="GO:0045892">
    <property type="term" value="P:negative regulation of DNA-templated transcription"/>
    <property type="evidence" value="ECO:0007669"/>
    <property type="project" value="UniProtKB-UniRule"/>
</dbReference>
<evidence type="ECO:0000256" key="2">
    <source>
        <dbReference type="ARBA" id="ARBA00023125"/>
    </source>
</evidence>
<evidence type="ECO:0000256" key="1">
    <source>
        <dbReference type="ARBA" id="ARBA00023015"/>
    </source>
</evidence>
<dbReference type="OrthoDB" id="9808698at2"/>
<keyword evidence="7" id="KW-1185">Reference proteome</keyword>
<feature type="domain" description="HTH gntR-type" evidence="5">
    <location>
        <begin position="11"/>
        <end position="79"/>
    </location>
</feature>
<dbReference type="InterPro" id="IPR000524">
    <property type="entry name" value="Tscrpt_reg_HTH_GntR"/>
</dbReference>
<dbReference type="InterPro" id="IPR050679">
    <property type="entry name" value="Bact_HTH_transcr_reg"/>
</dbReference>
<dbReference type="PRINTS" id="PR00035">
    <property type="entry name" value="HTHGNTR"/>
</dbReference>
<dbReference type="InterPro" id="IPR010248">
    <property type="entry name" value="His_ut_repres"/>
</dbReference>
<dbReference type="EMBL" id="FMVW01000005">
    <property type="protein sequence ID" value="SCZ40001.1"/>
    <property type="molecule type" value="Genomic_DNA"/>
</dbReference>
<dbReference type="Proteomes" id="UP000199347">
    <property type="component" value="Unassembled WGS sequence"/>
</dbReference>
<dbReference type="SMART" id="SM00345">
    <property type="entry name" value="HTH_GNTR"/>
    <property type="match status" value="1"/>
</dbReference>
<protein>
    <recommendedName>
        <fullName evidence="4">Histidine utilization repressor</fullName>
    </recommendedName>
</protein>
<dbReference type="Pfam" id="PF00392">
    <property type="entry name" value="GntR"/>
    <property type="match status" value="1"/>
</dbReference>
<dbReference type="Gene3D" id="1.10.10.10">
    <property type="entry name" value="Winged helix-like DNA-binding domain superfamily/Winged helix DNA-binding domain"/>
    <property type="match status" value="1"/>
</dbReference>
<organism evidence="6 7">
    <name type="scientific">Afifella marina DSM 2698</name>
    <dbReference type="NCBI Taxonomy" id="1120955"/>
    <lineage>
        <taxon>Bacteria</taxon>
        <taxon>Pseudomonadati</taxon>
        <taxon>Pseudomonadota</taxon>
        <taxon>Alphaproteobacteria</taxon>
        <taxon>Hyphomicrobiales</taxon>
        <taxon>Afifellaceae</taxon>
        <taxon>Afifella</taxon>
    </lineage>
</organism>
<evidence type="ECO:0000313" key="7">
    <source>
        <dbReference type="Proteomes" id="UP000199347"/>
    </source>
</evidence>